<evidence type="ECO:0000313" key="12">
    <source>
        <dbReference type="Proteomes" id="UP000235392"/>
    </source>
</evidence>
<dbReference type="InterPro" id="IPR050358">
    <property type="entry name" value="RSE1/DDB1/CFT1"/>
</dbReference>
<feature type="region of interest" description="Disordered" evidence="5">
    <location>
        <begin position="1084"/>
        <end position="1149"/>
    </location>
</feature>
<feature type="domain" description="RSE1/DDB1/CPSF1 C-terminal" evidence="6">
    <location>
        <begin position="1024"/>
        <end position="1260"/>
    </location>
</feature>
<dbReference type="InterPro" id="IPR004871">
    <property type="entry name" value="RSE1/DDB1/CPSF1_C"/>
</dbReference>
<evidence type="ECO:0000259" key="6">
    <source>
        <dbReference type="Pfam" id="PF03178"/>
    </source>
</evidence>
<dbReference type="InterPro" id="IPR018846">
    <property type="entry name" value="Beta-prop_RSE1/DDB1/CPSF1_1st"/>
</dbReference>
<evidence type="ECO:0000256" key="5">
    <source>
        <dbReference type="SAM" id="MobiDB-lite"/>
    </source>
</evidence>
<name>A0A2N5S2S9_9BASI</name>
<feature type="domain" description="RSE1/DDB1/CPSF1 second beta-propeller" evidence="8">
    <location>
        <begin position="490"/>
        <end position="804"/>
    </location>
</feature>
<evidence type="ECO:0000256" key="3">
    <source>
        <dbReference type="ARBA" id="ARBA00014577"/>
    </source>
</evidence>
<reference evidence="11 12" key="1">
    <citation type="submission" date="2017-11" db="EMBL/GenBank/DDBJ databases">
        <title>De novo assembly and phasing of dikaryotic genomes from two isolates of Puccinia coronata f. sp. avenae, the causal agent of oat crown rust.</title>
        <authorList>
            <person name="Miller M.E."/>
            <person name="Zhang Y."/>
            <person name="Omidvar V."/>
            <person name="Sperschneider J."/>
            <person name="Schwessinger B."/>
            <person name="Raley C."/>
            <person name="Palmer J.M."/>
            <person name="Garnica D."/>
            <person name="Upadhyaya N."/>
            <person name="Rathjen J."/>
            <person name="Taylor J.M."/>
            <person name="Park R.F."/>
            <person name="Dodds P.N."/>
            <person name="Hirsch C.D."/>
            <person name="Kianian S.F."/>
            <person name="Figueroa M."/>
        </authorList>
    </citation>
    <scope>NUCLEOTIDE SEQUENCE [LARGE SCALE GENOMIC DNA]</scope>
    <source>
        <strain evidence="10">12NC29</strain>
        <strain evidence="9">12SD80</strain>
    </source>
</reference>
<organism evidence="9 12">
    <name type="scientific">Puccinia coronata f. sp. avenae</name>
    <dbReference type="NCBI Taxonomy" id="200324"/>
    <lineage>
        <taxon>Eukaryota</taxon>
        <taxon>Fungi</taxon>
        <taxon>Dikarya</taxon>
        <taxon>Basidiomycota</taxon>
        <taxon>Pucciniomycotina</taxon>
        <taxon>Pucciniomycetes</taxon>
        <taxon>Pucciniales</taxon>
        <taxon>Pucciniaceae</taxon>
        <taxon>Puccinia</taxon>
    </lineage>
</organism>
<evidence type="ECO:0000256" key="1">
    <source>
        <dbReference type="ARBA" id="ARBA00004123"/>
    </source>
</evidence>
<dbReference type="STRING" id="200324.A0A2N5S2S9"/>
<dbReference type="InterPro" id="IPR011047">
    <property type="entry name" value="Quinoprotein_ADH-like_sf"/>
</dbReference>
<feature type="compositionally biased region" description="Pro residues" evidence="5">
    <location>
        <begin position="1301"/>
        <end position="1310"/>
    </location>
</feature>
<accession>A0A2N5S2S9</accession>
<dbReference type="Proteomes" id="UP000235392">
    <property type="component" value="Unassembled WGS sequence"/>
</dbReference>
<dbReference type="GO" id="GO:0005634">
    <property type="term" value="C:nucleus"/>
    <property type="evidence" value="ECO:0007669"/>
    <property type="project" value="UniProtKB-SubCell"/>
</dbReference>
<dbReference type="UniPathway" id="UPA00143"/>
<evidence type="ECO:0000313" key="9">
    <source>
        <dbReference type="EMBL" id="PLW07550.1"/>
    </source>
</evidence>
<proteinExistence type="inferred from homology"/>
<dbReference type="Gene3D" id="1.10.150.910">
    <property type="match status" value="1"/>
</dbReference>
<dbReference type="EMBL" id="PGCI01001122">
    <property type="protein sequence ID" value="PLW07550.1"/>
    <property type="molecule type" value="Genomic_DNA"/>
</dbReference>
<sequence length="1346" mass="146676">MLYLSHHQLPTSTRQALKCRFVKPDADSLVLGKHSTIEVYGIETHGLELLHTSKLFDVIEHINSYKKLTDPTSTLLVLTADLNLFTLQFCSRTSTIITTASISLHQIGARPADYIQTSIVDPHGRCVVVHALNGILHIIPLAPGFLSKLKIPDAAPSKRKSKTGISVGFLSQTKNLPHNEHNKPGGELYRCFPLRLTEVNVHALNFASLSPDHPPTLLIVYSNHLGDRVLRSRKIDLEAGNCEEELLRSYNCRDPMTGLIIPVSIPSRASDADHTACAILVGEESAELIRFAPPLASSSPSSSKGPMKPSGSTIGQRRQPADQSVVFGTATKIPLGAYTCFCQIDEVPLSWLLGDLYGNLILLVLKRSTTSMKPSLSYHHVGHVPSPEALVYIPHQYVFLASHYGDSQLLKLPSLVLSLARSTALLSDLEKAQHEPPQVITTFSNLAPISDFCVTQDRRNLTNQIVTCSGAYRDCSLRLIRHGTGICQSGTLEVGGVQRLWALRSSTQVQSFEDFDDRLVLSSADCTRFLALNEDGTIEEIDQFNGFESKVPTILAGNLVDAYHSSSRCSIQVTYKKVIAGQALVWEPDHNDSMTSAAFGISTCAVALKRQVVVLCLKKGSFIEEGSCVLPNDISTLAVDPHEKFVAAAQWATNCIEIISISTSSCVSRVNTGSEFMINSLMMTNFGQTEYDGCRLLIGLGDGKMMNLDLGSNGIIVGQNTPTTTTLGLRPVEFVAMKNTGRAIVWAHSDQPTLIDRTQNNGRFTYTPVSAQGGWVTSATGLHSQFFQDSIVLAFDEEIRIGKLNPNGKMNSVKISLGTEQPRRIAHSKEMKAYGVICVRLELDQKSGVLNRIGSFKIFDDETFQLLKSFKLRDMEQGSSIAAIKLGADMMEHFLVGTGVIKPSETEAKSGRILAVREMTRTREDGTTTKRNFGLTHVVRLSGSVGGLGALPNGMFVASANAFVHAFGMKPGCAWMKEHTDAVRPLDNSPDAIAGGYEEPEIDGGIKLLDTWGGGFVSQTVVTDGTKVLVGDLYKSVVLLEFDLERLELTVKARDFSAMSVRPIGTISKREFIAADSELNLFTVSYQNNPPSPRPDGETNAACDDSGLESRDENDDLGNDDEDSDDEDEDDYQDDGQANTHSDGAGAYTGDDEILSQVGAFHLGENVNHFRTGSIIPSCVESSLIGQTKLLFATSTGGIGLIAKIHSRKKINQLARFQDVLSKISTSVGNLEHPAYRMFKTKSRKVESTGFLDGDFLEECLDLPHEEIEKLIKKMDALKPGSQEGDGGETSKPTGPVPYKLNPPLPPPSPFALSSSLHRDQQDLGGDPTIEFSEVFDSLAQLERLH</sequence>
<dbReference type="SUPFAM" id="SSF50998">
    <property type="entry name" value="Quinoprotein alcohol dehydrogenase-like"/>
    <property type="match status" value="1"/>
</dbReference>
<comment type="caution">
    <text evidence="9">The sequence shown here is derived from an EMBL/GenBank/DDBJ whole genome shotgun (WGS) entry which is preliminary data.</text>
</comment>
<dbReference type="InterPro" id="IPR058543">
    <property type="entry name" value="Beta-prop_RSE1/DDB1/CPSF1_2nd"/>
</dbReference>
<evidence type="ECO:0000256" key="2">
    <source>
        <dbReference type="ARBA" id="ARBA00007453"/>
    </source>
</evidence>
<evidence type="ECO:0000259" key="8">
    <source>
        <dbReference type="Pfam" id="PF23726"/>
    </source>
</evidence>
<feature type="compositionally biased region" description="Acidic residues" evidence="5">
    <location>
        <begin position="1112"/>
        <end position="1134"/>
    </location>
</feature>
<comment type="similarity">
    <text evidence="2">Belongs to the DDB1 family.</text>
</comment>
<evidence type="ECO:0000313" key="11">
    <source>
        <dbReference type="Proteomes" id="UP000235388"/>
    </source>
</evidence>
<gene>
    <name evidence="10" type="ORF">PCANC_15535</name>
    <name evidence="9" type="ORF">PCASD_23465</name>
</gene>
<dbReference type="PANTHER" id="PTHR10644">
    <property type="entry name" value="DNA REPAIR/RNA PROCESSING CPSF FAMILY"/>
    <property type="match status" value="1"/>
</dbReference>
<protein>
    <recommendedName>
        <fullName evidence="3">DNA damage-binding protein 1</fullName>
    </recommendedName>
</protein>
<dbReference type="InterPro" id="IPR015943">
    <property type="entry name" value="WD40/YVTN_repeat-like_dom_sf"/>
</dbReference>
<dbReference type="GO" id="GO:0016567">
    <property type="term" value="P:protein ubiquitination"/>
    <property type="evidence" value="ECO:0007669"/>
    <property type="project" value="UniProtKB-UniPathway"/>
</dbReference>
<evidence type="ECO:0000256" key="4">
    <source>
        <dbReference type="ARBA" id="ARBA00023242"/>
    </source>
</evidence>
<dbReference type="Pfam" id="PF23726">
    <property type="entry name" value="Beta-prop_RSE1_2nd"/>
    <property type="match status" value="1"/>
</dbReference>
<evidence type="ECO:0000313" key="10">
    <source>
        <dbReference type="EMBL" id="PLW13123.1"/>
    </source>
</evidence>
<dbReference type="EMBL" id="PGCJ01000960">
    <property type="protein sequence ID" value="PLW13123.1"/>
    <property type="molecule type" value="Genomic_DNA"/>
</dbReference>
<dbReference type="OrthoDB" id="433457at2759"/>
<dbReference type="Proteomes" id="UP000235388">
    <property type="component" value="Unassembled WGS sequence"/>
</dbReference>
<keyword evidence="11" id="KW-1185">Reference proteome</keyword>
<comment type="subcellular location">
    <subcellularLocation>
        <location evidence="1">Nucleus</location>
    </subcellularLocation>
</comment>
<dbReference type="SUPFAM" id="SSF101908">
    <property type="entry name" value="Putative isomerase YbhE"/>
    <property type="match status" value="1"/>
</dbReference>
<keyword evidence="4" id="KW-0539">Nucleus</keyword>
<feature type="region of interest" description="Disordered" evidence="5">
    <location>
        <begin position="1278"/>
        <end position="1329"/>
    </location>
</feature>
<dbReference type="Gene3D" id="2.130.10.10">
    <property type="entry name" value="YVTN repeat-like/Quinoprotein amine dehydrogenase"/>
    <property type="match status" value="3"/>
</dbReference>
<dbReference type="GO" id="GO:0003676">
    <property type="term" value="F:nucleic acid binding"/>
    <property type="evidence" value="ECO:0007669"/>
    <property type="project" value="InterPro"/>
</dbReference>
<dbReference type="Pfam" id="PF10433">
    <property type="entry name" value="Beta-prop_RSE1_1st"/>
    <property type="match status" value="1"/>
</dbReference>
<feature type="domain" description="RSE1/DDB1/CPSF1 first beta-propeller" evidence="7">
    <location>
        <begin position="13"/>
        <end position="433"/>
    </location>
</feature>
<feature type="region of interest" description="Disordered" evidence="5">
    <location>
        <begin position="294"/>
        <end position="322"/>
    </location>
</feature>
<dbReference type="Pfam" id="PF03178">
    <property type="entry name" value="CPSF_A"/>
    <property type="match status" value="1"/>
</dbReference>
<feature type="compositionally biased region" description="Low complexity" evidence="5">
    <location>
        <begin position="294"/>
        <end position="312"/>
    </location>
</feature>
<evidence type="ECO:0000259" key="7">
    <source>
        <dbReference type="Pfam" id="PF10433"/>
    </source>
</evidence>